<evidence type="ECO:0000313" key="3">
    <source>
        <dbReference type="Proteomes" id="UP000197446"/>
    </source>
</evidence>
<keyword evidence="3" id="KW-1185">Reference proteome</keyword>
<name>A0A254N5E8_9BURK</name>
<comment type="caution">
    <text evidence="2">The sequence shown here is derived from an EMBL/GenBank/DDBJ whole genome shotgun (WGS) entry which is preliminary data.</text>
</comment>
<gene>
    <name evidence="2" type="ORF">CDO81_16995</name>
</gene>
<dbReference type="EMBL" id="NISI01000006">
    <property type="protein sequence ID" value="OWR03255.1"/>
    <property type="molecule type" value="Genomic_DNA"/>
</dbReference>
<reference evidence="2 3" key="1">
    <citation type="journal article" date="2007" name="Int. J. Syst. Evol. Microbiol.">
        <title>Description of Pelomonas aquatica sp. nov. and Pelomonas puraquae sp. nov., isolated from industrial and haemodialysis water.</title>
        <authorList>
            <person name="Gomila M."/>
            <person name="Bowien B."/>
            <person name="Falsen E."/>
            <person name="Moore E.R."/>
            <person name="Lalucat J."/>
        </authorList>
    </citation>
    <scope>NUCLEOTIDE SEQUENCE [LARGE SCALE GENOMIC DNA]</scope>
    <source>
        <strain evidence="2 3">CCUG 52769</strain>
    </source>
</reference>
<sequence>MSHRPALFLRHGLTVVGALVACSLLTDLTQAQTDKPQQRRLVLDIELKRQGPVQHGIERGEQSLSQRWQFSALMESNGSPVPYNPLDPDDARRQLADAQRQTAAARGATPAAMPDVAAMQAQAQALQARCGQDSACLMREASALATAGMAGGAGSNRRPIDPATQARLKSYGEAAAACERQPAGRAREACQADARRRAGGGDDGPADPSLPTPYLVFNGMPVCDLQLAGRIDERVKGSYNDTYAVVQTRETAVGQDSRRDDQWCPSLMAVLDTRNGRVWASLNLVPRAVMGLTTREESNRPGQRREGLIELRWWEASDWVAGRLLRLSASGQDQAVLPAGTGQAEIRMSWRFKPA</sequence>
<feature type="compositionally biased region" description="Basic and acidic residues" evidence="1">
    <location>
        <begin position="185"/>
        <end position="200"/>
    </location>
</feature>
<accession>A0A254N5E8</accession>
<dbReference type="OrthoDB" id="8901848at2"/>
<dbReference type="Proteomes" id="UP000197446">
    <property type="component" value="Unassembled WGS sequence"/>
</dbReference>
<organism evidence="2 3">
    <name type="scientific">Roseateles puraquae</name>
    <dbReference type="NCBI Taxonomy" id="431059"/>
    <lineage>
        <taxon>Bacteria</taxon>
        <taxon>Pseudomonadati</taxon>
        <taxon>Pseudomonadota</taxon>
        <taxon>Betaproteobacteria</taxon>
        <taxon>Burkholderiales</taxon>
        <taxon>Sphaerotilaceae</taxon>
        <taxon>Roseateles</taxon>
    </lineage>
</organism>
<proteinExistence type="predicted"/>
<protein>
    <submittedName>
        <fullName evidence="2">Uncharacterized protein</fullName>
    </submittedName>
</protein>
<dbReference type="PROSITE" id="PS51257">
    <property type="entry name" value="PROKAR_LIPOPROTEIN"/>
    <property type="match status" value="1"/>
</dbReference>
<evidence type="ECO:0000313" key="2">
    <source>
        <dbReference type="EMBL" id="OWR03255.1"/>
    </source>
</evidence>
<dbReference type="AlphaFoldDB" id="A0A254N5E8"/>
<evidence type="ECO:0000256" key="1">
    <source>
        <dbReference type="SAM" id="MobiDB-lite"/>
    </source>
</evidence>
<feature type="region of interest" description="Disordered" evidence="1">
    <location>
        <begin position="182"/>
        <end position="211"/>
    </location>
</feature>
<dbReference type="RefSeq" id="WP_088484407.1">
    <property type="nucleotide sequence ID" value="NZ_NISI01000006.1"/>
</dbReference>